<dbReference type="Gene3D" id="3.10.10.10">
    <property type="entry name" value="HIV Type 1 Reverse Transcriptase, subunit A, domain 1"/>
    <property type="match status" value="1"/>
</dbReference>
<keyword evidence="3" id="KW-0540">Nuclease</keyword>
<protein>
    <recommendedName>
        <fullName evidence="8">Integrase catalytic domain-containing protein</fullName>
    </recommendedName>
</protein>
<dbReference type="Pfam" id="PF17921">
    <property type="entry name" value="Integrase_H2C2"/>
    <property type="match status" value="1"/>
</dbReference>
<dbReference type="GO" id="GO:0003964">
    <property type="term" value="F:RNA-directed DNA polymerase activity"/>
    <property type="evidence" value="ECO:0007669"/>
    <property type="project" value="UniProtKB-KW"/>
</dbReference>
<evidence type="ECO:0000259" key="8">
    <source>
        <dbReference type="PROSITE" id="PS50994"/>
    </source>
</evidence>
<dbReference type="Pfam" id="PF13650">
    <property type="entry name" value="Asp_protease_2"/>
    <property type="match status" value="1"/>
</dbReference>
<dbReference type="GO" id="GO:0016787">
    <property type="term" value="F:hydrolase activity"/>
    <property type="evidence" value="ECO:0007669"/>
    <property type="project" value="UniProtKB-KW"/>
</dbReference>
<dbReference type="GO" id="GO:0004519">
    <property type="term" value="F:endonuclease activity"/>
    <property type="evidence" value="ECO:0007669"/>
    <property type="project" value="UniProtKB-KW"/>
</dbReference>
<keyword evidence="4" id="KW-0255">Endonuclease</keyword>
<evidence type="ECO:0000256" key="3">
    <source>
        <dbReference type="ARBA" id="ARBA00022722"/>
    </source>
</evidence>
<dbReference type="Gene3D" id="4.10.60.10">
    <property type="entry name" value="Zinc finger, CCHC-type"/>
    <property type="match status" value="1"/>
</dbReference>
<dbReference type="PANTHER" id="PTHR47331">
    <property type="entry name" value="PHD-TYPE DOMAIN-CONTAINING PROTEIN"/>
    <property type="match status" value="1"/>
</dbReference>
<dbReference type="InterPro" id="IPR043128">
    <property type="entry name" value="Rev_trsase/Diguanyl_cyclase"/>
</dbReference>
<comment type="caution">
    <text evidence="9">The sequence shown here is derived from an EMBL/GenBank/DDBJ whole genome shotgun (WGS) entry which is preliminary data.</text>
</comment>
<evidence type="ECO:0000313" key="9">
    <source>
        <dbReference type="EMBL" id="KAL0829568.1"/>
    </source>
</evidence>
<dbReference type="Gene3D" id="3.30.70.270">
    <property type="match status" value="1"/>
</dbReference>
<dbReference type="GO" id="GO:0042575">
    <property type="term" value="C:DNA polymerase complex"/>
    <property type="evidence" value="ECO:0007669"/>
    <property type="project" value="UniProtKB-ARBA"/>
</dbReference>
<keyword evidence="1" id="KW-0808">Transferase</keyword>
<evidence type="ECO:0000256" key="5">
    <source>
        <dbReference type="ARBA" id="ARBA00022801"/>
    </source>
</evidence>
<dbReference type="Gene3D" id="3.30.420.10">
    <property type="entry name" value="Ribonuclease H-like superfamily/Ribonuclease H"/>
    <property type="match status" value="1"/>
</dbReference>
<evidence type="ECO:0000313" key="10">
    <source>
        <dbReference type="Proteomes" id="UP001549921"/>
    </source>
</evidence>
<name>A0ABD0SXJ0_LOXSC</name>
<dbReference type="InterPro" id="IPR008042">
    <property type="entry name" value="Retrotrans_Pao"/>
</dbReference>
<keyword evidence="6" id="KW-0695">RNA-directed DNA polymerase</keyword>
<accession>A0ABD0SXJ0</accession>
<dbReference type="Pfam" id="PF18701">
    <property type="entry name" value="DUF5641"/>
    <property type="match status" value="1"/>
</dbReference>
<keyword evidence="5" id="KW-0378">Hydrolase</keyword>
<evidence type="ECO:0000256" key="1">
    <source>
        <dbReference type="ARBA" id="ARBA00022679"/>
    </source>
</evidence>
<dbReference type="Pfam" id="PF00078">
    <property type="entry name" value="RVT_1"/>
    <property type="match status" value="1"/>
</dbReference>
<evidence type="ECO:0000256" key="7">
    <source>
        <dbReference type="SAM" id="MobiDB-lite"/>
    </source>
</evidence>
<dbReference type="SUPFAM" id="SSF56672">
    <property type="entry name" value="DNA/RNA polymerases"/>
    <property type="match status" value="1"/>
</dbReference>
<evidence type="ECO:0000256" key="4">
    <source>
        <dbReference type="ARBA" id="ARBA00022759"/>
    </source>
</evidence>
<dbReference type="Proteomes" id="UP001549921">
    <property type="component" value="Unassembled WGS sequence"/>
</dbReference>
<organism evidence="9 10">
    <name type="scientific">Loxostege sticticalis</name>
    <name type="common">Beet webworm moth</name>
    <dbReference type="NCBI Taxonomy" id="481309"/>
    <lineage>
        <taxon>Eukaryota</taxon>
        <taxon>Metazoa</taxon>
        <taxon>Ecdysozoa</taxon>
        <taxon>Arthropoda</taxon>
        <taxon>Hexapoda</taxon>
        <taxon>Insecta</taxon>
        <taxon>Pterygota</taxon>
        <taxon>Neoptera</taxon>
        <taxon>Endopterygota</taxon>
        <taxon>Lepidoptera</taxon>
        <taxon>Glossata</taxon>
        <taxon>Ditrysia</taxon>
        <taxon>Pyraloidea</taxon>
        <taxon>Crambidae</taxon>
        <taxon>Pyraustinae</taxon>
        <taxon>Loxostege</taxon>
    </lineage>
</organism>
<dbReference type="PROSITE" id="PS50994">
    <property type="entry name" value="INTEGRASE"/>
    <property type="match status" value="1"/>
</dbReference>
<dbReference type="Pfam" id="PF05380">
    <property type="entry name" value="Peptidase_A17"/>
    <property type="match status" value="1"/>
</dbReference>
<sequence length="1465" mass="166247">MALESLGLAQDKFASFLYPLVESALPDEILRAWNRSQFQREKKDKPLSKLLQFLKLEVESEERIHAAKFNSNHTSSSQNATATCLTTSIKKDNDNVEVKKDDRNNVCIWCTKSSHSSSECNSAMKMTLEERKEFLKKNRACMLCLKKGHIAKTCRKFPRCVVCGKRHYTLMCSEILKSTDTASGIATGSKEVLSQACTNVSTVLLQTIKLKVRNGDKDTTIRALLDSGAQRTFIKKSVAEELKMTPSGEHLLSHNLFGGNVTKKRSHKIYNFSISSLDGTYTQSITALEQPVLCGYLPQLKQQGGIVDSLQAKGIFITDCIGDKSEIGLLIGSDILGTLLTGRLERVDENLVAMETKLGWTIQGPAVGVFTSTCEDSELSTLHASFGCGDVEDFWKLETLGIKDDAELRSRQTTESEVQTFFENTVRRNTENRYEVRLPWKTKCLESNYELALKRLGSTTTRLLRLGIVKDYDDVFREWIESDIIEKVVNDDHGTGHYLSHHAVIRESSLTTKIRPVFNASATDKNGFSLNSCLEKGVNLIEYLPRLLIQFRKNKIGVTADIKKAFLQISLHPDDRDYLKFLWWRDINESPRVVQVFRHRRVVFGVTTSPYLLSATILHHLENYNCDTAASLRKSFYVDNCVVSVRNVEEMHQFMEEAKAIMLDGGFELRCWVSGPELVDKEVVNTSVLGLNWDPRNDTLNCKPPSNVPEKITKRTLLSIAQSTFDPLGFLSPTTIVPKLLIQKCWLLNLDWDVPLPTDIEKRAVEWMSEKDFSGFIKIPRCISTNSLEESENSLHIFCDGSQSAYACCIFLRSAVENNVSVQLVIGKARVAPSKNVTIPRLELLGALLASRLICEVRDSLGLSCTEIFWTDSTIVLAWLKKQNIDSVFVRNRVNEIASKTNINDWRHISSEMNPADLPSRGCNPKVLLESKWWEGPAWLKGSTWPVSQSSNDIVIETSQLSVQETIRSNFSDRLLYFGSYNKIVRTFGWCLRFISNCRNRNRRIQGDIYREEFKFAENRLFKLIQSETFVDIVKIRKELSLDIFVDDDNVLRVKTRLTNSIDVNTIDFISPILLPGKHPIIERLVYHMHKEFLHAGVQTLLSKLREEIWVIGGRMLAKRVVKNCIICKRFATKRFAAPVPPLPADRVHCGAPFQVCGVDFAGPLLLRSGEKCWIALFTCAVYRAVHLELCLSLSTEEFLLALRRFIARRGNVEIMYSDNGTNFRGAYNVFNGLNWSEIETKANKLIWRFSPPSAPWWGGFWERMVRTVKEILRRVLGRAALNFTELVTVLCEVESIINSRPLTATDSMDLKVLTPASFLLYCRHDDSRQIDIETIDGRILTSRWRYLTKLCADLKSRFKSEYLGLMAQKQCTGRTITAKVGDLVLVEAEKKRVEWPLGIVEEIFTGSDGVSRVARVRSLNGAHIRAMRNLYPLEMTSFVDTPLPQTEKTTRSGRPIRPPKRLGV</sequence>
<dbReference type="PANTHER" id="PTHR47331:SF5">
    <property type="entry name" value="RIBONUCLEASE H"/>
    <property type="match status" value="1"/>
</dbReference>
<reference evidence="9 10" key="1">
    <citation type="submission" date="2024-06" db="EMBL/GenBank/DDBJ databases">
        <title>A chromosome-level genome assembly of beet webworm, Loxostege sticticalis.</title>
        <authorList>
            <person name="Zhang Y."/>
        </authorList>
    </citation>
    <scope>NUCLEOTIDE SEQUENCE [LARGE SCALE GENOMIC DNA]</scope>
    <source>
        <strain evidence="9">AQ028</strain>
        <tissue evidence="9">Male pupae</tissue>
    </source>
</reference>
<dbReference type="InterPro" id="IPR036397">
    <property type="entry name" value="RNaseH_sf"/>
</dbReference>
<dbReference type="InterPro" id="IPR000477">
    <property type="entry name" value="RT_dom"/>
</dbReference>
<dbReference type="InterPro" id="IPR012337">
    <property type="entry name" value="RNaseH-like_sf"/>
</dbReference>
<dbReference type="InterPro" id="IPR043502">
    <property type="entry name" value="DNA/RNA_pol_sf"/>
</dbReference>
<dbReference type="Gene3D" id="2.40.70.10">
    <property type="entry name" value="Acid Proteases"/>
    <property type="match status" value="1"/>
</dbReference>
<keyword evidence="2" id="KW-0548">Nucleotidyltransferase</keyword>
<dbReference type="PROSITE" id="PS00141">
    <property type="entry name" value="ASP_PROTEASE"/>
    <property type="match status" value="1"/>
</dbReference>
<dbReference type="InterPro" id="IPR001584">
    <property type="entry name" value="Integrase_cat-core"/>
</dbReference>
<dbReference type="InterPro" id="IPR001969">
    <property type="entry name" value="Aspartic_peptidase_AS"/>
</dbReference>
<dbReference type="InterPro" id="IPR041588">
    <property type="entry name" value="Integrase_H2C2"/>
</dbReference>
<dbReference type="InterPro" id="IPR001878">
    <property type="entry name" value="Znf_CCHC"/>
</dbReference>
<gene>
    <name evidence="9" type="ORF">ABMA28_003079</name>
</gene>
<feature type="domain" description="Integrase catalytic" evidence="8">
    <location>
        <begin position="1149"/>
        <end position="1324"/>
    </location>
</feature>
<dbReference type="SMART" id="SM00343">
    <property type="entry name" value="ZnF_C2HC"/>
    <property type="match status" value="2"/>
</dbReference>
<feature type="region of interest" description="Disordered" evidence="7">
    <location>
        <begin position="1442"/>
        <end position="1465"/>
    </location>
</feature>
<dbReference type="InterPro" id="IPR021109">
    <property type="entry name" value="Peptidase_aspartic_dom_sf"/>
</dbReference>
<proteinExistence type="predicted"/>
<dbReference type="SUPFAM" id="SSF53098">
    <property type="entry name" value="Ribonuclease H-like"/>
    <property type="match status" value="1"/>
</dbReference>
<dbReference type="InterPro" id="IPR040676">
    <property type="entry name" value="DUF5641"/>
</dbReference>
<dbReference type="EMBL" id="JBEDNZ010000014">
    <property type="protein sequence ID" value="KAL0829568.1"/>
    <property type="molecule type" value="Genomic_DNA"/>
</dbReference>
<evidence type="ECO:0000256" key="6">
    <source>
        <dbReference type="ARBA" id="ARBA00022918"/>
    </source>
</evidence>
<evidence type="ECO:0000256" key="2">
    <source>
        <dbReference type="ARBA" id="ARBA00022695"/>
    </source>
</evidence>